<reference evidence="3" key="4">
    <citation type="journal article" date="2015" name="G3 (Bethesda)">
        <title>Genome sequences of three phytopathogenic species of the Magnaporthaceae family of fungi.</title>
        <authorList>
            <person name="Okagaki L.H."/>
            <person name="Nunes C.C."/>
            <person name="Sailsbery J."/>
            <person name="Clay B."/>
            <person name="Brown D."/>
            <person name="John T."/>
            <person name="Oh Y."/>
            <person name="Young N."/>
            <person name="Fitzgerald M."/>
            <person name="Haas B.J."/>
            <person name="Zeng Q."/>
            <person name="Young S."/>
            <person name="Adiconis X."/>
            <person name="Fan L."/>
            <person name="Levin J.Z."/>
            <person name="Mitchell T.K."/>
            <person name="Okubara P.A."/>
            <person name="Farman M.L."/>
            <person name="Kohn L.M."/>
            <person name="Birren B."/>
            <person name="Ma L.-J."/>
            <person name="Dean R.A."/>
        </authorList>
    </citation>
    <scope>NUCLEOTIDE SEQUENCE</scope>
    <source>
        <strain evidence="3">R3-111a-1</strain>
    </source>
</reference>
<proteinExistence type="predicted"/>
<evidence type="ECO:0000256" key="1">
    <source>
        <dbReference type="SAM" id="MobiDB-lite"/>
    </source>
</evidence>
<evidence type="ECO:0000313" key="4">
    <source>
        <dbReference type="Proteomes" id="UP000006039"/>
    </source>
</evidence>
<dbReference type="RefSeq" id="XP_009225353.1">
    <property type="nucleotide sequence ID" value="XM_009227089.1"/>
</dbReference>
<reference evidence="4" key="1">
    <citation type="submission" date="2010-07" db="EMBL/GenBank/DDBJ databases">
        <title>The genome sequence of Gaeumannomyces graminis var. tritici strain R3-111a-1.</title>
        <authorList>
            <consortium name="The Broad Institute Genome Sequencing Platform"/>
            <person name="Ma L.-J."/>
            <person name="Dead R."/>
            <person name="Young S."/>
            <person name="Zeng Q."/>
            <person name="Koehrsen M."/>
            <person name="Alvarado L."/>
            <person name="Berlin A."/>
            <person name="Chapman S.B."/>
            <person name="Chen Z."/>
            <person name="Freedman E."/>
            <person name="Gellesch M."/>
            <person name="Goldberg J."/>
            <person name="Griggs A."/>
            <person name="Gujja S."/>
            <person name="Heilman E.R."/>
            <person name="Heiman D."/>
            <person name="Hepburn T."/>
            <person name="Howarth C."/>
            <person name="Jen D."/>
            <person name="Larson L."/>
            <person name="Mehta T."/>
            <person name="Neiman D."/>
            <person name="Pearson M."/>
            <person name="Roberts A."/>
            <person name="Saif S."/>
            <person name="Shea T."/>
            <person name="Shenoy N."/>
            <person name="Sisk P."/>
            <person name="Stolte C."/>
            <person name="Sykes S."/>
            <person name="Walk T."/>
            <person name="White J."/>
            <person name="Yandava C."/>
            <person name="Haas B."/>
            <person name="Nusbaum C."/>
            <person name="Birren B."/>
        </authorList>
    </citation>
    <scope>NUCLEOTIDE SEQUENCE [LARGE SCALE GENOMIC DNA]</scope>
    <source>
        <strain evidence="4">R3-111a-1</strain>
    </source>
</reference>
<dbReference type="HOGENOM" id="CLU_2413703_0_0_1"/>
<reference evidence="3" key="5">
    <citation type="submission" date="2018-04" db="UniProtKB">
        <authorList>
            <consortium name="EnsemblFungi"/>
        </authorList>
    </citation>
    <scope>IDENTIFICATION</scope>
    <source>
        <strain evidence="3">R3-111a-1</strain>
    </source>
</reference>
<reference evidence="2" key="3">
    <citation type="submission" date="2010-09" db="EMBL/GenBank/DDBJ databases">
        <title>Annotation of Gaeumannomyces graminis var. tritici R3-111a-1.</title>
        <authorList>
            <consortium name="The Broad Institute Genome Sequencing Platform"/>
            <person name="Ma L.-J."/>
            <person name="Dead R."/>
            <person name="Young S.K."/>
            <person name="Zeng Q."/>
            <person name="Gargeya S."/>
            <person name="Fitzgerald M."/>
            <person name="Haas B."/>
            <person name="Abouelleil A."/>
            <person name="Alvarado L."/>
            <person name="Arachchi H.M."/>
            <person name="Berlin A."/>
            <person name="Brown A."/>
            <person name="Chapman S.B."/>
            <person name="Chen Z."/>
            <person name="Dunbar C."/>
            <person name="Freedman E."/>
            <person name="Gearin G."/>
            <person name="Gellesch M."/>
            <person name="Goldberg J."/>
            <person name="Griggs A."/>
            <person name="Gujja S."/>
            <person name="Heiman D."/>
            <person name="Howarth C."/>
            <person name="Larson L."/>
            <person name="Lui A."/>
            <person name="MacDonald P.J.P."/>
            <person name="Mehta T."/>
            <person name="Montmayeur A."/>
            <person name="Murphy C."/>
            <person name="Neiman D."/>
            <person name="Pearson M."/>
            <person name="Priest M."/>
            <person name="Roberts A."/>
            <person name="Saif S."/>
            <person name="Shea T."/>
            <person name="Shenoy N."/>
            <person name="Sisk P."/>
            <person name="Stolte C."/>
            <person name="Sykes S."/>
            <person name="Yandava C."/>
            <person name="Wortman J."/>
            <person name="Nusbaum C."/>
            <person name="Birren B."/>
        </authorList>
    </citation>
    <scope>NUCLEOTIDE SEQUENCE</scope>
    <source>
        <strain evidence="2">R3-111a-1</strain>
    </source>
</reference>
<accession>J3P6V3</accession>
<organism evidence="2">
    <name type="scientific">Gaeumannomyces tritici (strain R3-111a-1)</name>
    <name type="common">Wheat and barley take-all root rot fungus</name>
    <name type="synonym">Gaeumannomyces graminis var. tritici</name>
    <dbReference type="NCBI Taxonomy" id="644352"/>
    <lineage>
        <taxon>Eukaryota</taxon>
        <taxon>Fungi</taxon>
        <taxon>Dikarya</taxon>
        <taxon>Ascomycota</taxon>
        <taxon>Pezizomycotina</taxon>
        <taxon>Sordariomycetes</taxon>
        <taxon>Sordariomycetidae</taxon>
        <taxon>Magnaporthales</taxon>
        <taxon>Magnaporthaceae</taxon>
        <taxon>Gaeumannomyces</taxon>
    </lineage>
</organism>
<feature type="compositionally biased region" description="Polar residues" evidence="1">
    <location>
        <begin position="1"/>
        <end position="10"/>
    </location>
</feature>
<dbReference type="AlphaFoldDB" id="J3P6V3"/>
<feature type="region of interest" description="Disordered" evidence="1">
    <location>
        <begin position="1"/>
        <end position="38"/>
    </location>
</feature>
<gene>
    <name evidence="3" type="primary">20349703</name>
    <name evidence="2" type="ORF">GGTG_09245</name>
</gene>
<evidence type="ECO:0000313" key="2">
    <source>
        <dbReference type="EMBL" id="EJT72379.1"/>
    </source>
</evidence>
<reference evidence="2" key="2">
    <citation type="submission" date="2010-07" db="EMBL/GenBank/DDBJ databases">
        <authorList>
            <consortium name="The Broad Institute Genome Sequencing Platform"/>
            <consortium name="Broad Institute Genome Sequencing Center for Infectious Disease"/>
            <person name="Ma L.-J."/>
            <person name="Dead R."/>
            <person name="Young S."/>
            <person name="Zeng Q."/>
            <person name="Koehrsen M."/>
            <person name="Alvarado L."/>
            <person name="Berlin A."/>
            <person name="Chapman S.B."/>
            <person name="Chen Z."/>
            <person name="Freedman E."/>
            <person name="Gellesch M."/>
            <person name="Goldberg J."/>
            <person name="Griggs A."/>
            <person name="Gujja S."/>
            <person name="Heilman E.R."/>
            <person name="Heiman D."/>
            <person name="Hepburn T."/>
            <person name="Howarth C."/>
            <person name="Jen D."/>
            <person name="Larson L."/>
            <person name="Mehta T."/>
            <person name="Neiman D."/>
            <person name="Pearson M."/>
            <person name="Roberts A."/>
            <person name="Saif S."/>
            <person name="Shea T."/>
            <person name="Shenoy N."/>
            <person name="Sisk P."/>
            <person name="Stolte C."/>
            <person name="Sykes S."/>
            <person name="Walk T."/>
            <person name="White J."/>
            <person name="Yandava C."/>
            <person name="Haas B."/>
            <person name="Nusbaum C."/>
            <person name="Birren B."/>
        </authorList>
    </citation>
    <scope>NUCLEOTIDE SEQUENCE</scope>
    <source>
        <strain evidence="2">R3-111a-1</strain>
    </source>
</reference>
<evidence type="ECO:0000313" key="3">
    <source>
        <dbReference type="EnsemblFungi" id="EJT72379"/>
    </source>
</evidence>
<dbReference type="EnsemblFungi" id="EJT72379">
    <property type="protein sequence ID" value="EJT72379"/>
    <property type="gene ID" value="GGTG_09245"/>
</dbReference>
<dbReference type="EMBL" id="GL385399">
    <property type="protein sequence ID" value="EJT72379.1"/>
    <property type="molecule type" value="Genomic_DNA"/>
</dbReference>
<name>J3P6V3_GAET3</name>
<dbReference type="Proteomes" id="UP000006039">
    <property type="component" value="Unassembled WGS sequence"/>
</dbReference>
<feature type="region of interest" description="Disordered" evidence="1">
    <location>
        <begin position="55"/>
        <end position="86"/>
    </location>
</feature>
<feature type="compositionally biased region" description="Polar residues" evidence="1">
    <location>
        <begin position="22"/>
        <end position="38"/>
    </location>
</feature>
<protein>
    <submittedName>
        <fullName evidence="2 3">Uncharacterized protein</fullName>
    </submittedName>
</protein>
<sequence length="86" mass="8714">MLGKNSSAQSAWKHVPRAWGTGAQQVTPSPTGASGSVNSIDRWLAEASVSSPYNNIGQVQKLSHGTPSATSPAPSTNHGTSGSARG</sequence>
<dbReference type="VEuPathDB" id="FungiDB:GGTG_09245"/>
<keyword evidence="4" id="KW-1185">Reference proteome</keyword>
<dbReference type="GeneID" id="20349703"/>